<dbReference type="GO" id="GO:0061630">
    <property type="term" value="F:ubiquitin protein ligase activity"/>
    <property type="evidence" value="ECO:0007669"/>
    <property type="project" value="UniProtKB-EC"/>
</dbReference>
<sequence>MVPQLSLAPRESCPSLPQHPTNPWDGVFRAGLPFLASKPSTAVPGRLASEWESLGGQAGQSPGSAACGWGEHLAIPLSWPAGRAVPWEGWGAALSVSESPAAASAVLFLLLSALPCFKALAPLPHLSASAFGFHFSQWRLSAGPALAQRRAPRGRALGAEELALKLAEAIEGGDKELALECAGWLAEQRAPVMVQVKLEAYPKKEISLWVGVEDAQMTTVPIYLQVNPHMTVASLKDMVFLHYGFPPSVQQWVVGKRLPGDQETLHYNGIQRDGDMAYLYLRSAKEAKLSKETFQREQQRRVLAELGFGDISLQPRGSQESADTGLGGAQDSLCMEELRHELSQVEAALPPEPPKVGWVCPSCTYVNKPTRPGCEICCKERPEDYAVPSAYQPDEEELARMRNEEEAMWQYQQVREQQKIENYQHLLQVDGQSLVPADEVIECPICFVTLQPGEGVTLRECLHSFCRDCLKGTILNSPEPEVPCPYIDEKYSCTGQLLEREIRALLSSAEYQHFLDLGVSIAENRSRSSYHCKTMDCRGWCIFEDDVNEFACPVCQKVNCLLCKAIHENMNCKEYQDDLKHRAENDQAARQTTEMLTTMVQRGEAMYCPTCKIIVQKKDGCDWIRCTVCHTEICWVTKGPRWGPAGPGDTSGGCRCRLNGVACHPHCQNCH</sequence>
<dbReference type="FunFam" id="3.30.40.10:FF:000137">
    <property type="entry name" value="RanBP-type and C3HC4-type zinc finger-containing protein 1"/>
    <property type="match status" value="1"/>
</dbReference>
<protein>
    <recommendedName>
        <fullName evidence="5">RanBP-type and C3HC4-type zinc finger-containing protein 1</fullName>
        <ecNumber evidence="4">2.3.2.31</ecNumber>
    </recommendedName>
    <alternativeName>
        <fullName evidence="17">RING-type E3 ubiquitin transferase HOIL-1</fullName>
    </alternativeName>
    <alternativeName>
        <fullName evidence="16">Ubiquitin-conjugating enzyme 7-interacting protein 3</fullName>
    </alternativeName>
</protein>
<dbReference type="FunFam" id="3.10.20.90:FF:000140">
    <property type="entry name" value="RanBP-type and C3HC4-type zinc finger-containing protein 1"/>
    <property type="match status" value="1"/>
</dbReference>
<evidence type="ECO:0000256" key="19">
    <source>
        <dbReference type="SAM" id="MobiDB-lite"/>
    </source>
</evidence>
<dbReference type="GO" id="GO:0043161">
    <property type="term" value="P:proteasome-mediated ubiquitin-dependent protein catabolic process"/>
    <property type="evidence" value="ECO:0007669"/>
    <property type="project" value="TreeGrafter"/>
</dbReference>
<keyword evidence="6" id="KW-0597">Phosphoprotein</keyword>
<feature type="region of interest" description="Disordered" evidence="19">
    <location>
        <begin position="1"/>
        <end position="20"/>
    </location>
</feature>
<dbReference type="PROSITE" id="PS50089">
    <property type="entry name" value="ZF_RING_2"/>
    <property type="match status" value="1"/>
</dbReference>
<dbReference type="PROSITE" id="PS00518">
    <property type="entry name" value="ZF_RING_1"/>
    <property type="match status" value="1"/>
</dbReference>
<evidence type="ECO:0000256" key="16">
    <source>
        <dbReference type="ARBA" id="ARBA00078436"/>
    </source>
</evidence>
<dbReference type="Proteomes" id="UP000291020">
    <property type="component" value="Unassembled WGS sequence"/>
</dbReference>
<dbReference type="PANTHER" id="PTHR22770:SF35">
    <property type="entry name" value="RANBP-TYPE AND C3HC4-TYPE ZINC FINGER-CONTAINING PROTEIN 1"/>
    <property type="match status" value="1"/>
</dbReference>
<dbReference type="FunFam" id="1.20.120.1750:FF:000012">
    <property type="entry name" value="ranBP-type and C3HC4-type zinc finger-containing protein 1 isoform X1"/>
    <property type="match status" value="1"/>
</dbReference>
<keyword evidence="23" id="KW-1185">Reference proteome</keyword>
<dbReference type="SUPFAM" id="SSF54236">
    <property type="entry name" value="Ubiquitin-like"/>
    <property type="match status" value="1"/>
</dbReference>
<keyword evidence="10 18" id="KW-0863">Zinc-finger</keyword>
<keyword evidence="9" id="KW-0677">Repeat</keyword>
<comment type="similarity">
    <text evidence="3">Belongs to the RBR family.</text>
</comment>
<name>A0A452IL50_9SAUR</name>
<evidence type="ECO:0000256" key="11">
    <source>
        <dbReference type="ARBA" id="ARBA00022786"/>
    </source>
</evidence>
<dbReference type="Gene3D" id="3.30.40.10">
    <property type="entry name" value="Zinc/RING finger domain, C3HC4 (zinc finger)"/>
    <property type="match status" value="1"/>
</dbReference>
<dbReference type="GO" id="GO:0097039">
    <property type="term" value="P:protein linear polyubiquitination"/>
    <property type="evidence" value="ECO:0007669"/>
    <property type="project" value="TreeGrafter"/>
</dbReference>
<evidence type="ECO:0000256" key="15">
    <source>
        <dbReference type="ARBA" id="ARBA00023054"/>
    </source>
</evidence>
<dbReference type="PROSITE" id="PS51873">
    <property type="entry name" value="TRIAD"/>
    <property type="match status" value="1"/>
</dbReference>
<dbReference type="CDD" id="cd20345">
    <property type="entry name" value="BRcat_RBR_HOIL1"/>
    <property type="match status" value="1"/>
</dbReference>
<evidence type="ECO:0000256" key="8">
    <source>
        <dbReference type="ARBA" id="ARBA00022723"/>
    </source>
</evidence>
<dbReference type="InterPro" id="IPR047558">
    <property type="entry name" value="BRcat_RBR_HOIL1"/>
</dbReference>
<evidence type="ECO:0000313" key="23">
    <source>
        <dbReference type="Proteomes" id="UP000291020"/>
    </source>
</evidence>
<dbReference type="InterPro" id="IPR029071">
    <property type="entry name" value="Ubiquitin-like_domsf"/>
</dbReference>
<dbReference type="CDD" id="cd20358">
    <property type="entry name" value="Rcat_RBR_HOIL1"/>
    <property type="match status" value="1"/>
</dbReference>
<dbReference type="InterPro" id="IPR017907">
    <property type="entry name" value="Znf_RING_CS"/>
</dbReference>
<dbReference type="STRING" id="38772.ENSGAGP00000028631"/>
<evidence type="ECO:0000256" key="12">
    <source>
        <dbReference type="ARBA" id="ARBA00022833"/>
    </source>
</evidence>
<comment type="catalytic activity">
    <reaction evidence="1">
        <text>[E2 ubiquitin-conjugating enzyme]-S-ubiquitinyl-L-cysteine + [acceptor protein]-L-lysine = [E2 ubiquitin-conjugating enzyme]-L-cysteine + [acceptor protein]-N(6)-ubiquitinyl-L-lysine.</text>
        <dbReference type="EC" id="2.3.2.31"/>
    </reaction>
</comment>
<dbReference type="InterPro" id="IPR001841">
    <property type="entry name" value="Znf_RING"/>
</dbReference>
<evidence type="ECO:0000259" key="20">
    <source>
        <dbReference type="PROSITE" id="PS50089"/>
    </source>
</evidence>
<dbReference type="InterPro" id="IPR018957">
    <property type="entry name" value="Znf_C3HC4_RING-type"/>
</dbReference>
<organism evidence="22 23">
    <name type="scientific">Gopherus agassizii</name>
    <name type="common">Agassiz's desert tortoise</name>
    <dbReference type="NCBI Taxonomy" id="38772"/>
    <lineage>
        <taxon>Eukaryota</taxon>
        <taxon>Metazoa</taxon>
        <taxon>Chordata</taxon>
        <taxon>Craniata</taxon>
        <taxon>Vertebrata</taxon>
        <taxon>Euteleostomi</taxon>
        <taxon>Archelosauria</taxon>
        <taxon>Testudinata</taxon>
        <taxon>Testudines</taxon>
        <taxon>Cryptodira</taxon>
        <taxon>Durocryptodira</taxon>
        <taxon>Testudinoidea</taxon>
        <taxon>Testudinidae</taxon>
        <taxon>Gopherus</taxon>
    </lineage>
</organism>
<dbReference type="InterPro" id="IPR047557">
    <property type="entry name" value="Rcat_RBR_HOIL1"/>
</dbReference>
<dbReference type="GO" id="GO:0010604">
    <property type="term" value="P:positive regulation of macromolecule metabolic process"/>
    <property type="evidence" value="ECO:0007669"/>
    <property type="project" value="UniProtKB-ARBA"/>
</dbReference>
<evidence type="ECO:0000256" key="5">
    <source>
        <dbReference type="ARBA" id="ARBA00017887"/>
    </source>
</evidence>
<dbReference type="Pfam" id="PF00097">
    <property type="entry name" value="zf-C3HC4"/>
    <property type="match status" value="1"/>
</dbReference>
<keyword evidence="7" id="KW-0808">Transferase</keyword>
<dbReference type="EC" id="2.3.2.31" evidence="4"/>
<evidence type="ECO:0000256" key="7">
    <source>
        <dbReference type="ARBA" id="ARBA00022679"/>
    </source>
</evidence>
<evidence type="ECO:0000256" key="3">
    <source>
        <dbReference type="ARBA" id="ARBA00008278"/>
    </source>
</evidence>
<dbReference type="SMART" id="SM00547">
    <property type="entry name" value="ZnF_RBZ"/>
    <property type="match status" value="1"/>
</dbReference>
<keyword evidence="11" id="KW-0833">Ubl conjugation pathway</keyword>
<dbReference type="InterPro" id="IPR051628">
    <property type="entry name" value="LUBAC_E3_Ligases"/>
</dbReference>
<comment type="pathway">
    <text evidence="2">Protein modification; protein ubiquitination.</text>
</comment>
<dbReference type="GO" id="GO:0008270">
    <property type="term" value="F:zinc ion binding"/>
    <property type="evidence" value="ECO:0007669"/>
    <property type="project" value="UniProtKB-KW"/>
</dbReference>
<dbReference type="Ensembl" id="ENSGAGT00000032522.1">
    <property type="protein sequence ID" value="ENSGAGP00000028631.1"/>
    <property type="gene ID" value="ENSGAGG00000020747.1"/>
</dbReference>
<dbReference type="GO" id="GO:0043130">
    <property type="term" value="F:ubiquitin binding"/>
    <property type="evidence" value="ECO:0007669"/>
    <property type="project" value="TreeGrafter"/>
</dbReference>
<dbReference type="InterPro" id="IPR001876">
    <property type="entry name" value="Znf_RanBP2"/>
</dbReference>
<reference evidence="23" key="1">
    <citation type="journal article" date="2017" name="PLoS ONE">
        <title>The Agassiz's desert tortoise genome provides a resource for the conservation of a threatened species.</title>
        <authorList>
            <person name="Tollis M."/>
            <person name="DeNardo D.F."/>
            <person name="Cornelius J.A."/>
            <person name="Dolby G.A."/>
            <person name="Edwards T."/>
            <person name="Henen B.T."/>
            <person name="Karl A.E."/>
            <person name="Murphy R.W."/>
            <person name="Kusumi K."/>
        </authorList>
    </citation>
    <scope>NUCLEOTIDE SEQUENCE [LARGE SCALE GENOMIC DNA]</scope>
</reference>
<dbReference type="Gene3D" id="3.10.20.90">
    <property type="entry name" value="Phosphatidylinositol 3-kinase Catalytic Subunit, Chain A, domain 1"/>
    <property type="match status" value="1"/>
</dbReference>
<dbReference type="PANTHER" id="PTHR22770">
    <property type="entry name" value="UBIQUITIN CONJUGATING ENZYME 7 INTERACTING PROTEIN-RELATED"/>
    <property type="match status" value="1"/>
</dbReference>
<dbReference type="SUPFAM" id="SSF90209">
    <property type="entry name" value="Ran binding protein zinc finger-like"/>
    <property type="match status" value="1"/>
</dbReference>
<reference evidence="22" key="2">
    <citation type="submission" date="2025-08" db="UniProtKB">
        <authorList>
            <consortium name="Ensembl"/>
        </authorList>
    </citation>
    <scope>IDENTIFICATION</scope>
</reference>
<dbReference type="InterPro" id="IPR044066">
    <property type="entry name" value="TRIAD_supradom"/>
</dbReference>
<dbReference type="GO" id="GO:0043123">
    <property type="term" value="P:positive regulation of canonical NF-kappaB signal transduction"/>
    <property type="evidence" value="ECO:0007669"/>
    <property type="project" value="TreeGrafter"/>
</dbReference>
<dbReference type="GO" id="GO:0071797">
    <property type="term" value="C:LUBAC complex"/>
    <property type="evidence" value="ECO:0007669"/>
    <property type="project" value="TreeGrafter"/>
</dbReference>
<feature type="domain" description="RING-type" evidence="21">
    <location>
        <begin position="439"/>
        <end position="667"/>
    </location>
</feature>
<dbReference type="Gene3D" id="2.30.30.380">
    <property type="entry name" value="Zn-finger domain of Sec23/24"/>
    <property type="match status" value="1"/>
</dbReference>
<dbReference type="Pfam" id="PF25393">
    <property type="entry name" value="LTM"/>
    <property type="match status" value="1"/>
</dbReference>
<evidence type="ECO:0000256" key="13">
    <source>
        <dbReference type="ARBA" id="ARBA00022843"/>
    </source>
</evidence>
<dbReference type="InterPro" id="IPR036443">
    <property type="entry name" value="Znf_RanBP2_sf"/>
</dbReference>
<evidence type="ECO:0000256" key="1">
    <source>
        <dbReference type="ARBA" id="ARBA00001798"/>
    </source>
</evidence>
<evidence type="ECO:0000256" key="17">
    <source>
        <dbReference type="ARBA" id="ARBA00080826"/>
    </source>
</evidence>
<dbReference type="CDD" id="cd01799">
    <property type="entry name" value="Ubl_HOIL1"/>
    <property type="match status" value="1"/>
</dbReference>
<keyword evidence="13" id="KW-0832">Ubl conjugation</keyword>
<dbReference type="PROSITE" id="PS01358">
    <property type="entry name" value="ZF_RANBP2_1"/>
    <property type="match status" value="1"/>
</dbReference>
<reference evidence="22" key="3">
    <citation type="submission" date="2025-09" db="UniProtKB">
        <authorList>
            <consortium name="Ensembl"/>
        </authorList>
    </citation>
    <scope>IDENTIFICATION</scope>
</reference>
<dbReference type="InterPro" id="IPR013083">
    <property type="entry name" value="Znf_RING/FYVE/PHD"/>
</dbReference>
<accession>A0A452IL50</accession>
<dbReference type="GO" id="GO:0080090">
    <property type="term" value="P:regulation of primary metabolic process"/>
    <property type="evidence" value="ECO:0007669"/>
    <property type="project" value="UniProtKB-ARBA"/>
</dbReference>
<evidence type="ECO:0000256" key="2">
    <source>
        <dbReference type="ARBA" id="ARBA00004906"/>
    </source>
</evidence>
<keyword evidence="8" id="KW-0479">Metal-binding</keyword>
<evidence type="ECO:0000256" key="10">
    <source>
        <dbReference type="ARBA" id="ARBA00022771"/>
    </source>
</evidence>
<dbReference type="FunFam" id="2.30.30.380:FF:000007">
    <property type="entry name" value="RanBP-type and C3HC4-type zinc finger-containing protein 1"/>
    <property type="match status" value="1"/>
</dbReference>
<dbReference type="UniPathway" id="UPA00143"/>
<dbReference type="SUPFAM" id="SSF57850">
    <property type="entry name" value="RING/U-box"/>
    <property type="match status" value="3"/>
</dbReference>
<evidence type="ECO:0000313" key="22">
    <source>
        <dbReference type="Ensembl" id="ENSGAGP00000028631.1"/>
    </source>
</evidence>
<feature type="domain" description="RING-type" evidence="20">
    <location>
        <begin position="443"/>
        <end position="485"/>
    </location>
</feature>
<dbReference type="Gene3D" id="1.20.120.1750">
    <property type="match status" value="1"/>
</dbReference>
<proteinExistence type="inferred from homology"/>
<evidence type="ECO:0000259" key="21">
    <source>
        <dbReference type="PROSITE" id="PS51873"/>
    </source>
</evidence>
<keyword evidence="14" id="KW-0007">Acetylation</keyword>
<dbReference type="CDD" id="cd16633">
    <property type="entry name" value="mRING-HC-C3HC3D_RBR_HOIL1"/>
    <property type="match status" value="1"/>
</dbReference>
<dbReference type="InterPro" id="IPR047559">
    <property type="entry name" value="HOIL1_RBR_mRING-HC-C3HC3D"/>
</dbReference>
<evidence type="ECO:0000256" key="14">
    <source>
        <dbReference type="ARBA" id="ARBA00022990"/>
    </source>
</evidence>
<keyword evidence="15" id="KW-0175">Coiled coil</keyword>
<dbReference type="InterPro" id="IPR057468">
    <property type="entry name" value="HOIL-1/Sharpin_LTM"/>
</dbReference>
<dbReference type="AlphaFoldDB" id="A0A452IL50"/>
<evidence type="ECO:0000256" key="4">
    <source>
        <dbReference type="ARBA" id="ARBA00012251"/>
    </source>
</evidence>
<keyword evidence="12" id="KW-0862">Zinc</keyword>
<evidence type="ECO:0000256" key="18">
    <source>
        <dbReference type="PROSITE-ProRule" id="PRU00175"/>
    </source>
</evidence>
<evidence type="ECO:0000256" key="9">
    <source>
        <dbReference type="ARBA" id="ARBA00022737"/>
    </source>
</evidence>
<evidence type="ECO:0000256" key="6">
    <source>
        <dbReference type="ARBA" id="ARBA00022553"/>
    </source>
</evidence>